<proteinExistence type="predicted"/>
<dbReference type="InterPro" id="IPR009057">
    <property type="entry name" value="Homeodomain-like_sf"/>
</dbReference>
<dbReference type="SUPFAM" id="SSF48498">
    <property type="entry name" value="Tetracyclin repressor-like, C-terminal domain"/>
    <property type="match status" value="1"/>
</dbReference>
<dbReference type="GO" id="GO:0003700">
    <property type="term" value="F:DNA-binding transcription factor activity"/>
    <property type="evidence" value="ECO:0007669"/>
    <property type="project" value="TreeGrafter"/>
</dbReference>
<protein>
    <submittedName>
        <fullName evidence="7">Regulatory protein TetR</fullName>
    </submittedName>
</protein>
<evidence type="ECO:0000256" key="2">
    <source>
        <dbReference type="ARBA" id="ARBA00023125"/>
    </source>
</evidence>
<evidence type="ECO:0000256" key="1">
    <source>
        <dbReference type="ARBA" id="ARBA00023015"/>
    </source>
</evidence>
<sequence>MTDSSSEDAKAEHGARHIAADRKKAAKATDTPPQPSQRRQNKRREQQRSIDTRRAILSAALDEFSERGFDGASIRRIGERAKLDFTLITYHFSNKDVLWRAVAEWGLGEILDAVVPRDSLLTAKERVRVEFLAYFNFTTANPAFHNFMLRSMYGDPERIRWLVENYLVRIRDRLRPQLAEAQAAGEMVSGDPDLLYYLMIGATSALSSLRGEMELTTGYALEDPKVRAAFWDLIERSFFR</sequence>
<evidence type="ECO:0000256" key="3">
    <source>
        <dbReference type="ARBA" id="ARBA00023163"/>
    </source>
</evidence>
<dbReference type="InterPro" id="IPR050109">
    <property type="entry name" value="HTH-type_TetR-like_transc_reg"/>
</dbReference>
<keyword evidence="3" id="KW-0804">Transcription</keyword>
<keyword evidence="1" id="KW-0805">Transcription regulation</keyword>
<feature type="domain" description="HTH tetR-type" evidence="6">
    <location>
        <begin position="50"/>
        <end position="110"/>
    </location>
</feature>
<feature type="region of interest" description="Disordered" evidence="5">
    <location>
        <begin position="1"/>
        <end position="49"/>
    </location>
</feature>
<feature type="DNA-binding region" description="H-T-H motif" evidence="4">
    <location>
        <begin position="73"/>
        <end position="92"/>
    </location>
</feature>
<dbReference type="InterPro" id="IPR036271">
    <property type="entry name" value="Tet_transcr_reg_TetR-rel_C_sf"/>
</dbReference>
<organism evidence="7">
    <name type="scientific">Ochrobactrum sp. PW1</name>
    <dbReference type="NCBI Taxonomy" id="1882222"/>
    <lineage>
        <taxon>Bacteria</taxon>
        <taxon>Pseudomonadati</taxon>
        <taxon>Pseudomonadota</taxon>
        <taxon>Alphaproteobacteria</taxon>
        <taxon>Hyphomicrobiales</taxon>
        <taxon>Brucellaceae</taxon>
        <taxon>Brucella/Ochrobactrum group</taxon>
        <taxon>Ochrobactrum</taxon>
    </lineage>
</organism>
<dbReference type="AlphaFoldDB" id="A0A292GSN6"/>
<feature type="compositionally biased region" description="Basic and acidic residues" evidence="5">
    <location>
        <begin position="7"/>
        <end position="23"/>
    </location>
</feature>
<evidence type="ECO:0000256" key="5">
    <source>
        <dbReference type="SAM" id="MobiDB-lite"/>
    </source>
</evidence>
<dbReference type="PANTHER" id="PTHR30055:SF234">
    <property type="entry name" value="HTH-TYPE TRANSCRIPTIONAL REGULATOR BETI"/>
    <property type="match status" value="1"/>
</dbReference>
<evidence type="ECO:0000313" key="7">
    <source>
        <dbReference type="EMBL" id="BBA74546.1"/>
    </source>
</evidence>
<dbReference type="EMBL" id="LC171369">
    <property type="protein sequence ID" value="BBA74546.1"/>
    <property type="molecule type" value="Genomic_DNA"/>
</dbReference>
<dbReference type="Pfam" id="PF00440">
    <property type="entry name" value="TetR_N"/>
    <property type="match status" value="1"/>
</dbReference>
<evidence type="ECO:0000259" key="6">
    <source>
        <dbReference type="PROSITE" id="PS50977"/>
    </source>
</evidence>
<evidence type="ECO:0000256" key="4">
    <source>
        <dbReference type="PROSITE-ProRule" id="PRU00335"/>
    </source>
</evidence>
<dbReference type="SUPFAM" id="SSF46689">
    <property type="entry name" value="Homeodomain-like"/>
    <property type="match status" value="1"/>
</dbReference>
<dbReference type="PROSITE" id="PS50977">
    <property type="entry name" value="HTH_TETR_2"/>
    <property type="match status" value="1"/>
</dbReference>
<keyword evidence="2 4" id="KW-0238">DNA-binding</keyword>
<accession>A0A292GSN6</accession>
<dbReference type="PANTHER" id="PTHR30055">
    <property type="entry name" value="HTH-TYPE TRANSCRIPTIONAL REGULATOR RUTR"/>
    <property type="match status" value="1"/>
</dbReference>
<dbReference type="GO" id="GO:0000976">
    <property type="term" value="F:transcription cis-regulatory region binding"/>
    <property type="evidence" value="ECO:0007669"/>
    <property type="project" value="TreeGrafter"/>
</dbReference>
<dbReference type="InterPro" id="IPR001647">
    <property type="entry name" value="HTH_TetR"/>
</dbReference>
<reference evidence="7" key="1">
    <citation type="submission" date="2016-07" db="EMBL/GenBank/DDBJ databases">
        <title>Genomics reveals synergistic degradation of pyrene by five bacteria in a mangrove sediment-derived bacterial consortium.</title>
        <authorList>
            <person name="Wanapaisan P."/>
            <person name="Vejarano F."/>
            <person name="Chakraborty J."/>
            <person name="Shintani M."/>
            <person name="Muangchinda C."/>
            <person name="Laothamteep N."/>
            <person name="Suzuki-Minakuchi C."/>
            <person name="Inoue K."/>
            <person name="Nojiri H."/>
            <person name="Pinyakong O."/>
        </authorList>
    </citation>
    <scope>NUCLEOTIDE SEQUENCE</scope>
    <source>
        <strain evidence="7">PW1</strain>
    </source>
</reference>
<name>A0A292GSN6_9HYPH</name>
<dbReference type="Gene3D" id="1.10.357.10">
    <property type="entry name" value="Tetracycline Repressor, domain 2"/>
    <property type="match status" value="1"/>
</dbReference>